<evidence type="ECO:0000256" key="8">
    <source>
        <dbReference type="ARBA" id="ARBA00022695"/>
    </source>
</evidence>
<comment type="cofactor">
    <cofactor evidence="20">
        <name>Mg(2+)</name>
        <dbReference type="ChEBI" id="CHEBI:18420"/>
    </cofactor>
    <text evidence="20">Binds 1 Mg(2+) ion per subunit.</text>
</comment>
<feature type="binding site" evidence="20">
    <location>
        <position position="73"/>
    </location>
    <ligand>
        <name>UDP-N-acetyl-alpha-D-glucosamine</name>
        <dbReference type="ChEBI" id="CHEBI:57705"/>
    </ligand>
</feature>
<comment type="pathway">
    <text evidence="3 20">Nucleotide-sugar biosynthesis; UDP-N-acetyl-alpha-D-glucosamine biosynthesis; UDP-N-acetyl-alpha-D-glucosamine from N-acetyl-alpha-D-glucosamine 1-phosphate: step 1/1.</text>
</comment>
<evidence type="ECO:0000256" key="19">
    <source>
        <dbReference type="ARBA" id="ARBA00049628"/>
    </source>
</evidence>
<reference evidence="22 23" key="1">
    <citation type="submission" date="2017-06" db="EMBL/GenBank/DDBJ databases">
        <title>Investigating the central metabolism of Clostridium thermosuccinogenes.</title>
        <authorList>
            <person name="Koendjbiharie J.G."/>
            <person name="van Kranenburg R."/>
        </authorList>
    </citation>
    <scope>NUCLEOTIDE SEQUENCE [LARGE SCALE GENOMIC DNA]</scope>
    <source>
        <strain evidence="22 23">DSM 5806</strain>
    </source>
</reference>
<keyword evidence="9 20" id="KW-0479">Metal-binding</keyword>
<keyword evidence="10 20" id="KW-0677">Repeat</keyword>
<dbReference type="InterPro" id="IPR018357">
    <property type="entry name" value="Hexapep_transf_CS"/>
</dbReference>
<dbReference type="EMBL" id="NIOJ01000035">
    <property type="protein sequence ID" value="PNT97590.1"/>
    <property type="molecule type" value="Genomic_DNA"/>
</dbReference>
<evidence type="ECO:0000256" key="4">
    <source>
        <dbReference type="ARBA" id="ARBA00007707"/>
    </source>
</evidence>
<comment type="similarity">
    <text evidence="5 20">In the N-terminal section; belongs to the N-acetylglucosamine-1-phosphate uridyltransferase family.</text>
</comment>
<evidence type="ECO:0000256" key="11">
    <source>
        <dbReference type="ARBA" id="ARBA00022842"/>
    </source>
</evidence>
<feature type="binding site" evidence="20">
    <location>
        <begin position="78"/>
        <end position="79"/>
    </location>
    <ligand>
        <name>UDP-N-acetyl-alpha-D-glucosamine</name>
        <dbReference type="ChEBI" id="CHEBI:57705"/>
    </ligand>
</feature>
<dbReference type="InterPro" id="IPR001451">
    <property type="entry name" value="Hexapep"/>
</dbReference>
<comment type="caution">
    <text evidence="22">The sequence shown here is derived from an EMBL/GenBank/DDBJ whole genome shotgun (WGS) entry which is preliminary data.</text>
</comment>
<keyword evidence="8 20" id="KW-0548">Nucleotidyltransferase</keyword>
<evidence type="ECO:0000256" key="20">
    <source>
        <dbReference type="HAMAP-Rule" id="MF_01631"/>
    </source>
</evidence>
<keyword evidence="14 20" id="KW-0511">Multifunctional enzyme</keyword>
<keyword evidence="6 20" id="KW-0963">Cytoplasm</keyword>
<evidence type="ECO:0000256" key="9">
    <source>
        <dbReference type="ARBA" id="ARBA00022723"/>
    </source>
</evidence>
<feature type="binding site" evidence="20">
    <location>
        <position position="228"/>
    </location>
    <ligand>
        <name>Mg(2+)</name>
        <dbReference type="ChEBI" id="CHEBI:18420"/>
    </ligand>
</feature>
<evidence type="ECO:0000313" key="23">
    <source>
        <dbReference type="Proteomes" id="UP000236151"/>
    </source>
</evidence>
<proteinExistence type="inferred from homology"/>
<feature type="binding site" evidence="20">
    <location>
        <position position="333"/>
    </location>
    <ligand>
        <name>UDP-N-acetyl-alpha-D-glucosamine</name>
        <dbReference type="ChEBI" id="CHEBI:57705"/>
    </ligand>
</feature>
<keyword evidence="15 20" id="KW-0012">Acyltransferase</keyword>
<sequence>MEYIAALILAAGEGKRMKSNTSKVLHKVAGKPVVEWVYESVKKAGIEDSILVVGHKADQVKEYMKDRVKYAFQEKQLGTGHAVMQAEEFLAGKDGYVLVLYGDTPLITSQTISDTLKFHKENNNSATVITAELSDPTGYGRIVRDDKGNVLRIVEHKDANDEERSIKEVNSGMYCFTIKYLLEALKGLSNNNSQGEYYLTDTLEILINRGLKVGTIKVADSSEILGINDRVQLAEASEIMRRRILTKLMRSGVTIIDPASTYIDDGVEIGMDTIIYPGTILEKGTVIGENCIIGPNSRIVGATIGNNVEVNNSVVLESTVGDDTHVGPFAYMRPGSTVGRHVKIGDFVEIKNSNIGDETKISHLTYVGDADVGKNVNLGCGVVFVNYDGKKKNRTVVGDNAFIGCNVNLVSPVKVGEDAYIAAGSTITEEVPENSLAIARCRQTIKENWVINRGMQRKKD</sequence>
<dbReference type="OrthoDB" id="9775031at2"/>
<dbReference type="PROSITE" id="PS00101">
    <property type="entry name" value="HEXAPEP_TRANSFERASES"/>
    <property type="match status" value="1"/>
</dbReference>
<feature type="binding site" evidence="20">
    <location>
        <position position="170"/>
    </location>
    <ligand>
        <name>UDP-N-acetyl-alpha-D-glucosamine</name>
        <dbReference type="ChEBI" id="CHEBI:57705"/>
    </ligand>
</feature>
<comment type="subcellular location">
    <subcellularLocation>
        <location evidence="1 20">Cytoplasm</location>
    </subcellularLocation>
</comment>
<feature type="binding site" evidence="20">
    <location>
        <position position="228"/>
    </location>
    <ligand>
        <name>UDP-N-acetyl-alpha-D-glucosamine</name>
        <dbReference type="ChEBI" id="CHEBI:57705"/>
    </ligand>
</feature>
<feature type="region of interest" description="N-acetyltransferase" evidence="20">
    <location>
        <begin position="252"/>
        <end position="460"/>
    </location>
</feature>
<comment type="subunit">
    <text evidence="20">Homotrimer.</text>
</comment>
<evidence type="ECO:0000256" key="17">
    <source>
        <dbReference type="ARBA" id="ARBA00048247"/>
    </source>
</evidence>
<feature type="domain" description="Nucleotidyl transferase" evidence="21">
    <location>
        <begin position="6"/>
        <end position="213"/>
    </location>
</feature>
<dbReference type="RefSeq" id="WP_103082132.1">
    <property type="nucleotide sequence ID" value="NZ_CP021850.1"/>
</dbReference>
<evidence type="ECO:0000256" key="16">
    <source>
        <dbReference type="ARBA" id="ARBA00023316"/>
    </source>
</evidence>
<evidence type="ECO:0000256" key="2">
    <source>
        <dbReference type="ARBA" id="ARBA00005166"/>
    </source>
</evidence>
<dbReference type="NCBIfam" id="NF010934">
    <property type="entry name" value="PRK14354.1"/>
    <property type="match status" value="1"/>
</dbReference>
<dbReference type="GO" id="GO:0005737">
    <property type="term" value="C:cytoplasm"/>
    <property type="evidence" value="ECO:0007669"/>
    <property type="project" value="UniProtKB-SubCell"/>
</dbReference>
<feature type="binding site" evidence="20">
    <location>
        <position position="351"/>
    </location>
    <ligand>
        <name>UDP-N-acetyl-alpha-D-glucosamine</name>
        <dbReference type="ChEBI" id="CHEBI:57705"/>
    </ligand>
</feature>
<dbReference type="GO" id="GO:0019134">
    <property type="term" value="F:glucosamine-1-phosphate N-acetyltransferase activity"/>
    <property type="evidence" value="ECO:0007669"/>
    <property type="project" value="UniProtKB-UniRule"/>
</dbReference>
<dbReference type="UniPathway" id="UPA00973"/>
<evidence type="ECO:0000256" key="10">
    <source>
        <dbReference type="ARBA" id="ARBA00022737"/>
    </source>
</evidence>
<dbReference type="Pfam" id="PF00132">
    <property type="entry name" value="Hexapep"/>
    <property type="match status" value="3"/>
</dbReference>
<gene>
    <name evidence="20 22" type="primary">glmU</name>
    <name evidence="22" type="ORF">CDQ84_12845</name>
</gene>
<evidence type="ECO:0000313" key="22">
    <source>
        <dbReference type="EMBL" id="PNT97590.1"/>
    </source>
</evidence>
<evidence type="ECO:0000256" key="14">
    <source>
        <dbReference type="ARBA" id="ARBA00023268"/>
    </source>
</evidence>
<organism evidence="22 23">
    <name type="scientific">Clostridium thermosuccinogenes</name>
    <dbReference type="NCBI Taxonomy" id="84032"/>
    <lineage>
        <taxon>Bacteria</taxon>
        <taxon>Bacillati</taxon>
        <taxon>Bacillota</taxon>
        <taxon>Clostridia</taxon>
        <taxon>Eubacteriales</taxon>
        <taxon>Clostridiaceae</taxon>
        <taxon>Clostridium</taxon>
    </lineage>
</organism>
<evidence type="ECO:0000256" key="15">
    <source>
        <dbReference type="ARBA" id="ARBA00023315"/>
    </source>
</evidence>
<evidence type="ECO:0000256" key="13">
    <source>
        <dbReference type="ARBA" id="ARBA00022984"/>
    </source>
</evidence>
<dbReference type="PANTHER" id="PTHR43584:SF3">
    <property type="entry name" value="BIFUNCTIONAL PROTEIN GLMU"/>
    <property type="match status" value="1"/>
</dbReference>
<dbReference type="InterPro" id="IPR050065">
    <property type="entry name" value="GlmU-like"/>
</dbReference>
<dbReference type="GO" id="GO:0006048">
    <property type="term" value="P:UDP-N-acetylglucosamine biosynthetic process"/>
    <property type="evidence" value="ECO:0007669"/>
    <property type="project" value="UniProtKB-UniPathway"/>
</dbReference>
<evidence type="ECO:0000256" key="1">
    <source>
        <dbReference type="ARBA" id="ARBA00004496"/>
    </source>
</evidence>
<feature type="binding site" evidence="20">
    <location>
        <begin position="101"/>
        <end position="103"/>
    </location>
    <ligand>
        <name>UDP-N-acetyl-alpha-D-glucosamine</name>
        <dbReference type="ChEBI" id="CHEBI:57705"/>
    </ligand>
</feature>
<feature type="binding site" evidence="20">
    <location>
        <position position="140"/>
    </location>
    <ligand>
        <name>UDP-N-acetyl-alpha-D-glucosamine</name>
        <dbReference type="ChEBI" id="CHEBI:57705"/>
    </ligand>
</feature>
<dbReference type="GO" id="GO:0016020">
    <property type="term" value="C:membrane"/>
    <property type="evidence" value="ECO:0007669"/>
    <property type="project" value="GOC"/>
</dbReference>
<comment type="pathway">
    <text evidence="20">Bacterial outer membrane biogenesis; LPS lipid A biosynthesis.</text>
</comment>
<keyword evidence="12 20" id="KW-0133">Cell shape</keyword>
<evidence type="ECO:0000256" key="5">
    <source>
        <dbReference type="ARBA" id="ARBA00007947"/>
    </source>
</evidence>
<dbReference type="HAMAP" id="MF_01631">
    <property type="entry name" value="GlmU"/>
    <property type="match status" value="1"/>
</dbReference>
<comment type="function">
    <text evidence="19 20">Catalyzes the last two sequential reactions in the de novo biosynthetic pathway for UDP-N-acetylglucosamine (UDP-GlcNAc). The C-terminal domain catalyzes the transfer of acetyl group from acetyl coenzyme A to glucosamine-1-phosphate (GlcN-1-P) to produce N-acetylglucosamine-1-phosphate (GlcNAc-1-P), which is converted into UDP-GlcNAc by the transfer of uridine 5-monophosphate (from uridine 5-triphosphate), a reaction catalyzed by the N-terminal domain.</text>
</comment>
<dbReference type="GO" id="GO:0009245">
    <property type="term" value="P:lipid A biosynthetic process"/>
    <property type="evidence" value="ECO:0007669"/>
    <property type="project" value="UniProtKB-UniRule"/>
</dbReference>
<name>A0A2K2FFN2_9CLOT</name>
<feature type="binding site" evidence="20">
    <location>
        <position position="155"/>
    </location>
    <ligand>
        <name>UDP-N-acetyl-alpha-D-glucosamine</name>
        <dbReference type="ChEBI" id="CHEBI:57705"/>
    </ligand>
</feature>
<dbReference type="KEGG" id="cthd:CDO33_00260"/>
<feature type="binding site" evidence="20">
    <location>
        <position position="440"/>
    </location>
    <ligand>
        <name>acetyl-CoA</name>
        <dbReference type="ChEBI" id="CHEBI:57288"/>
    </ligand>
</feature>
<feature type="binding site" evidence="20">
    <location>
        <position position="423"/>
    </location>
    <ligand>
        <name>acetyl-CoA</name>
        <dbReference type="ChEBI" id="CHEBI:57288"/>
    </ligand>
</feature>
<keyword evidence="11 20" id="KW-0460">Magnesium</keyword>
<evidence type="ECO:0000256" key="6">
    <source>
        <dbReference type="ARBA" id="ARBA00022490"/>
    </source>
</evidence>
<dbReference type="Gene3D" id="2.160.10.10">
    <property type="entry name" value="Hexapeptide repeat proteins"/>
    <property type="match status" value="1"/>
</dbReference>
<comment type="catalytic activity">
    <reaction evidence="18 20">
        <text>N-acetyl-alpha-D-glucosamine 1-phosphate + UTP + H(+) = UDP-N-acetyl-alpha-D-glucosamine + diphosphate</text>
        <dbReference type="Rhea" id="RHEA:13509"/>
        <dbReference type="ChEBI" id="CHEBI:15378"/>
        <dbReference type="ChEBI" id="CHEBI:33019"/>
        <dbReference type="ChEBI" id="CHEBI:46398"/>
        <dbReference type="ChEBI" id="CHEBI:57705"/>
        <dbReference type="ChEBI" id="CHEBI:57776"/>
        <dbReference type="EC" id="2.7.7.23"/>
    </reaction>
</comment>
<dbReference type="InterPro" id="IPR005882">
    <property type="entry name" value="Bifunctional_GlmU"/>
</dbReference>
<dbReference type="GO" id="GO:0009252">
    <property type="term" value="P:peptidoglycan biosynthetic process"/>
    <property type="evidence" value="ECO:0007669"/>
    <property type="project" value="UniProtKB-UniRule"/>
</dbReference>
<evidence type="ECO:0000256" key="12">
    <source>
        <dbReference type="ARBA" id="ARBA00022960"/>
    </source>
</evidence>
<keyword evidence="7 20" id="KW-0808">Transferase</keyword>
<evidence type="ECO:0000259" key="21">
    <source>
        <dbReference type="Pfam" id="PF00483"/>
    </source>
</evidence>
<dbReference type="EC" id="2.3.1.157" evidence="20"/>
<dbReference type="InterPro" id="IPR005835">
    <property type="entry name" value="NTP_transferase_dom"/>
</dbReference>
<dbReference type="InterPro" id="IPR038009">
    <property type="entry name" value="GlmU_C_LbH"/>
</dbReference>
<evidence type="ECO:0000256" key="3">
    <source>
        <dbReference type="ARBA" id="ARBA00005208"/>
    </source>
</evidence>
<feature type="binding site" evidence="20">
    <location>
        <begin position="386"/>
        <end position="387"/>
    </location>
    <ligand>
        <name>acetyl-CoA</name>
        <dbReference type="ChEBI" id="CHEBI:57288"/>
    </ligand>
</feature>
<evidence type="ECO:0000256" key="7">
    <source>
        <dbReference type="ARBA" id="ARBA00022679"/>
    </source>
</evidence>
<protein>
    <recommendedName>
        <fullName evidence="20">Bifunctional protein GlmU</fullName>
    </recommendedName>
    <domain>
        <recommendedName>
            <fullName evidence="20">UDP-N-acetylglucosamine pyrophosphorylase</fullName>
            <ecNumber evidence="20">2.7.7.23</ecNumber>
        </recommendedName>
        <alternativeName>
            <fullName evidence="20">N-acetylglucosamine-1-phosphate uridyltransferase</fullName>
        </alternativeName>
    </domain>
    <domain>
        <recommendedName>
            <fullName evidence="20">Glucosamine-1-phosphate N-acetyltransferase</fullName>
            <ecNumber evidence="20">2.3.1.157</ecNumber>
        </recommendedName>
    </domain>
</protein>
<dbReference type="InterPro" id="IPR029044">
    <property type="entry name" value="Nucleotide-diphossugar_trans"/>
</dbReference>
<dbReference type="NCBIfam" id="TIGR01173">
    <property type="entry name" value="glmU"/>
    <property type="match status" value="1"/>
</dbReference>
<dbReference type="GO" id="GO:0000902">
    <property type="term" value="P:cell morphogenesis"/>
    <property type="evidence" value="ECO:0007669"/>
    <property type="project" value="UniProtKB-UniRule"/>
</dbReference>
<feature type="binding site" evidence="20">
    <location>
        <position position="23"/>
    </location>
    <ligand>
        <name>UDP-N-acetyl-alpha-D-glucosamine</name>
        <dbReference type="ChEBI" id="CHEBI:57705"/>
    </ligand>
</feature>
<keyword evidence="13 20" id="KW-0573">Peptidoglycan synthesis</keyword>
<dbReference type="SUPFAM" id="SSF53448">
    <property type="entry name" value="Nucleotide-diphospho-sugar transferases"/>
    <property type="match status" value="1"/>
</dbReference>
<feature type="active site" description="Proton acceptor" evidence="20">
    <location>
        <position position="363"/>
    </location>
</feature>
<feature type="region of interest" description="Pyrophosphorylase" evidence="20">
    <location>
        <begin position="1"/>
        <end position="230"/>
    </location>
</feature>
<dbReference type="GO" id="GO:0000287">
    <property type="term" value="F:magnesium ion binding"/>
    <property type="evidence" value="ECO:0007669"/>
    <property type="project" value="UniProtKB-UniRule"/>
</dbReference>
<keyword evidence="16 20" id="KW-0961">Cell wall biogenesis/degradation</keyword>
<comment type="catalytic activity">
    <reaction evidence="17 20">
        <text>alpha-D-glucosamine 1-phosphate + acetyl-CoA = N-acetyl-alpha-D-glucosamine 1-phosphate + CoA + H(+)</text>
        <dbReference type="Rhea" id="RHEA:13725"/>
        <dbReference type="ChEBI" id="CHEBI:15378"/>
        <dbReference type="ChEBI" id="CHEBI:57287"/>
        <dbReference type="ChEBI" id="CHEBI:57288"/>
        <dbReference type="ChEBI" id="CHEBI:57776"/>
        <dbReference type="ChEBI" id="CHEBI:58516"/>
        <dbReference type="EC" id="2.3.1.157"/>
    </reaction>
</comment>
<dbReference type="InterPro" id="IPR011004">
    <property type="entry name" value="Trimer_LpxA-like_sf"/>
</dbReference>
<feature type="binding site" evidence="20">
    <location>
        <begin position="9"/>
        <end position="12"/>
    </location>
    <ligand>
        <name>UDP-N-acetyl-alpha-D-glucosamine</name>
        <dbReference type="ChEBI" id="CHEBI:57705"/>
    </ligand>
</feature>
<dbReference type="AlphaFoldDB" id="A0A2K2FFN2"/>
<dbReference type="EC" id="2.7.7.23" evidence="20"/>
<evidence type="ECO:0000256" key="18">
    <source>
        <dbReference type="ARBA" id="ARBA00048493"/>
    </source>
</evidence>
<feature type="binding site" evidence="20">
    <location>
        <position position="103"/>
    </location>
    <ligand>
        <name>Mg(2+)</name>
        <dbReference type="ChEBI" id="CHEBI:18420"/>
    </ligand>
</feature>
<comment type="caution">
    <text evidence="20">Lacks conserved residue(s) required for the propagation of feature annotation.</text>
</comment>
<dbReference type="SUPFAM" id="SSF51161">
    <property type="entry name" value="Trimeric LpxA-like enzymes"/>
    <property type="match status" value="1"/>
</dbReference>
<dbReference type="UniPathway" id="UPA00113">
    <property type="reaction ID" value="UER00532"/>
</dbReference>
<accession>A0A2K2FFN2</accession>
<dbReference type="Gene3D" id="3.90.550.10">
    <property type="entry name" value="Spore Coat Polysaccharide Biosynthesis Protein SpsA, Chain A"/>
    <property type="match status" value="1"/>
</dbReference>
<comment type="similarity">
    <text evidence="4 20">In the C-terminal section; belongs to the transferase hexapeptide repeat family.</text>
</comment>
<dbReference type="GO" id="GO:0008360">
    <property type="term" value="P:regulation of cell shape"/>
    <property type="evidence" value="ECO:0007669"/>
    <property type="project" value="UniProtKB-KW"/>
</dbReference>
<dbReference type="CDD" id="cd03353">
    <property type="entry name" value="LbH_GlmU_C"/>
    <property type="match status" value="1"/>
</dbReference>
<comment type="pathway">
    <text evidence="2 20">Nucleotide-sugar biosynthesis; UDP-N-acetyl-alpha-D-glucosamine biosynthesis; N-acetyl-alpha-D-glucosamine 1-phosphate from alpha-D-glucosamine 6-phosphate (route II): step 2/2.</text>
</comment>
<dbReference type="GO" id="GO:0071555">
    <property type="term" value="P:cell wall organization"/>
    <property type="evidence" value="ECO:0007669"/>
    <property type="project" value="UniProtKB-KW"/>
</dbReference>
<dbReference type="GO" id="GO:0003977">
    <property type="term" value="F:UDP-N-acetylglucosamine diphosphorylase activity"/>
    <property type="evidence" value="ECO:0007669"/>
    <property type="project" value="UniProtKB-UniRule"/>
</dbReference>
<feature type="binding site" evidence="20">
    <location>
        <position position="377"/>
    </location>
    <ligand>
        <name>UDP-N-acetyl-alpha-D-glucosamine</name>
        <dbReference type="ChEBI" id="CHEBI:57705"/>
    </ligand>
</feature>
<dbReference type="Pfam" id="PF00483">
    <property type="entry name" value="NTP_transferase"/>
    <property type="match status" value="1"/>
</dbReference>
<keyword evidence="23" id="KW-1185">Reference proteome</keyword>
<dbReference type="PANTHER" id="PTHR43584">
    <property type="entry name" value="NUCLEOTIDYL TRANSFERASE"/>
    <property type="match status" value="1"/>
</dbReference>
<dbReference type="Proteomes" id="UP000236151">
    <property type="component" value="Unassembled WGS sequence"/>
</dbReference>
<feature type="binding site" evidence="20">
    <location>
        <position position="366"/>
    </location>
    <ligand>
        <name>UDP-N-acetyl-alpha-D-glucosamine</name>
        <dbReference type="ChEBI" id="CHEBI:57705"/>
    </ligand>
</feature>
<dbReference type="CDD" id="cd02540">
    <property type="entry name" value="GT2_GlmU_N_bac"/>
    <property type="match status" value="1"/>
</dbReference>
<feature type="region of interest" description="Linker" evidence="20">
    <location>
        <begin position="231"/>
        <end position="251"/>
    </location>
</feature>